<name>A0A3E1F1I8_9FLAO</name>
<organism evidence="1 2">
    <name type="scientific">Brumimicrobium aurantiacum</name>
    <dbReference type="NCBI Taxonomy" id="1737063"/>
    <lineage>
        <taxon>Bacteria</taxon>
        <taxon>Pseudomonadati</taxon>
        <taxon>Bacteroidota</taxon>
        <taxon>Flavobacteriia</taxon>
        <taxon>Flavobacteriales</taxon>
        <taxon>Crocinitomicaceae</taxon>
        <taxon>Brumimicrobium</taxon>
    </lineage>
</organism>
<dbReference type="RefSeq" id="WP_116879444.1">
    <property type="nucleotide sequence ID" value="NZ_QURB01000001.1"/>
</dbReference>
<keyword evidence="2" id="KW-1185">Reference proteome</keyword>
<comment type="caution">
    <text evidence="1">The sequence shown here is derived from an EMBL/GenBank/DDBJ whole genome shotgun (WGS) entry which is preliminary data.</text>
</comment>
<proteinExistence type="predicted"/>
<dbReference type="AlphaFoldDB" id="A0A3E1F1I8"/>
<accession>A0A3E1F1I8</accession>
<dbReference type="Proteomes" id="UP000257127">
    <property type="component" value="Unassembled WGS sequence"/>
</dbReference>
<protein>
    <recommendedName>
        <fullName evidence="3">Lipoprotein</fullName>
    </recommendedName>
</protein>
<gene>
    <name evidence="1" type="ORF">DXU93_01365</name>
</gene>
<dbReference type="PROSITE" id="PS51257">
    <property type="entry name" value="PROKAR_LIPOPROTEIN"/>
    <property type="match status" value="1"/>
</dbReference>
<reference evidence="1 2" key="1">
    <citation type="submission" date="2018-08" db="EMBL/GenBank/DDBJ databases">
        <title>The draft genome squence of Brumimicrobium sp. N62.</title>
        <authorList>
            <person name="Du Z.-J."/>
            <person name="Luo H.-R."/>
        </authorList>
    </citation>
    <scope>NUCLEOTIDE SEQUENCE [LARGE SCALE GENOMIC DNA]</scope>
    <source>
        <strain evidence="1 2">N62</strain>
    </source>
</reference>
<evidence type="ECO:0000313" key="1">
    <source>
        <dbReference type="EMBL" id="RFC55609.1"/>
    </source>
</evidence>
<evidence type="ECO:0008006" key="3">
    <source>
        <dbReference type="Google" id="ProtNLM"/>
    </source>
</evidence>
<sequence length="174" mass="20435">MRINAIISILLTSFLFGSCIVYENTSRVKECYKSQTDCKEICFQIRKPERVIPLLVMLYSFQLSNDPYMIEMKTSCNNDSINLISFNYEVYNILGELVIKDSIYNDFTSKKISPYYTLIKCKVELPVLSKKFHEDSLYLNFEGKFLETNGDTSTLKVQELYLEPTKINDFWRVF</sequence>
<dbReference type="EMBL" id="QURB01000001">
    <property type="protein sequence ID" value="RFC55609.1"/>
    <property type="molecule type" value="Genomic_DNA"/>
</dbReference>
<evidence type="ECO:0000313" key="2">
    <source>
        <dbReference type="Proteomes" id="UP000257127"/>
    </source>
</evidence>